<dbReference type="AlphaFoldDB" id="A0A3Q3KSF2"/>
<dbReference type="Pfam" id="PF14800">
    <property type="entry name" value="DUF4481"/>
    <property type="match status" value="1"/>
</dbReference>
<evidence type="ECO:0000313" key="4">
    <source>
        <dbReference type="Proteomes" id="UP000261640"/>
    </source>
</evidence>
<dbReference type="Proteomes" id="UP000261640">
    <property type="component" value="Unplaced"/>
</dbReference>
<dbReference type="InterPro" id="IPR028054">
    <property type="entry name" value="DUF4481"/>
</dbReference>
<keyword evidence="2" id="KW-0472">Membrane</keyword>
<reference evidence="3" key="1">
    <citation type="submission" date="2025-08" db="UniProtKB">
        <authorList>
            <consortium name="Ensembl"/>
        </authorList>
    </citation>
    <scope>IDENTIFICATION</scope>
</reference>
<evidence type="ECO:0000313" key="3">
    <source>
        <dbReference type="Ensembl" id="ENSMAMP00000004283.1"/>
    </source>
</evidence>
<feature type="compositionally biased region" description="Basic and acidic residues" evidence="1">
    <location>
        <begin position="263"/>
        <end position="273"/>
    </location>
</feature>
<feature type="compositionally biased region" description="Acidic residues" evidence="1">
    <location>
        <begin position="252"/>
        <end position="262"/>
    </location>
</feature>
<feature type="transmembrane region" description="Helical" evidence="2">
    <location>
        <begin position="104"/>
        <end position="129"/>
    </location>
</feature>
<keyword evidence="2" id="KW-1133">Transmembrane helix</keyword>
<feature type="compositionally biased region" description="Polar residues" evidence="1">
    <location>
        <begin position="274"/>
        <end position="286"/>
    </location>
</feature>
<protein>
    <submittedName>
        <fullName evidence="3">Transmembrane protein 268</fullName>
    </submittedName>
</protein>
<dbReference type="OrthoDB" id="8250049at2759"/>
<dbReference type="Ensembl" id="ENSMAMT00000004387.2">
    <property type="protein sequence ID" value="ENSMAMP00000004283.1"/>
    <property type="gene ID" value="ENSMAMG00000002901.2"/>
</dbReference>
<dbReference type="GeneTree" id="ENSGT00390000011559"/>
<accession>A0A3Q3KSF2</accession>
<dbReference type="STRING" id="205130.ENSMAMP00000004283"/>
<keyword evidence="4" id="KW-1185">Reference proteome</keyword>
<dbReference type="RefSeq" id="XP_026155314.1">
    <property type="nucleotide sequence ID" value="XM_026299529.2"/>
</dbReference>
<feature type="transmembrane region" description="Helical" evidence="2">
    <location>
        <begin position="135"/>
        <end position="157"/>
    </location>
</feature>
<name>A0A3Q3KSF2_9TELE</name>
<dbReference type="InParanoid" id="A0A3Q3KSF2"/>
<dbReference type="GeneID" id="113125902"/>
<dbReference type="CTD" id="203197"/>
<organism evidence="3 4">
    <name type="scientific">Mastacembelus armatus</name>
    <name type="common">zig-zag eel</name>
    <dbReference type="NCBI Taxonomy" id="205130"/>
    <lineage>
        <taxon>Eukaryota</taxon>
        <taxon>Metazoa</taxon>
        <taxon>Chordata</taxon>
        <taxon>Craniata</taxon>
        <taxon>Vertebrata</taxon>
        <taxon>Euteleostomi</taxon>
        <taxon>Actinopterygii</taxon>
        <taxon>Neopterygii</taxon>
        <taxon>Teleostei</taxon>
        <taxon>Neoteleostei</taxon>
        <taxon>Acanthomorphata</taxon>
        <taxon>Anabantaria</taxon>
        <taxon>Synbranchiformes</taxon>
        <taxon>Mastacembelidae</taxon>
        <taxon>Mastacembelus</taxon>
    </lineage>
</organism>
<sequence length="357" mass="40287">MQEQEIMENKNGTCQLTEESDVDVNISITNAQSQATSNKTNWLNGQCVVAMPSCSVLNPCFDLSQCHTKLENEGFQIPAGDMEAPLRTALDIPSVRRYMVFNSALFRFIMTPVLYIVVWCAVFSTLHLYISVSEYWLLCLSVSLVSIFFTTAIIFVLHHSNKKINMNLDVRLIQVNERMVKYKLLVAVGDWMQNCTGNMQLYFVYWDISRCLSALAETLEECSFGANDTQNKLKKKMSHLVLVTEVSAVDPEVGESDVEQDMDEQRPLLRNEDTASSASSSQRENTKITTNYSLVPDASLSAQAKAYQLLMTYSAVYVKLLVSERLSGSSRHRLQTPTNHCTTAPFCLCQYVKKQIL</sequence>
<dbReference type="PANTHER" id="PTHR31193">
    <property type="entry name" value="TRANSMEMBRANE PROTEIN C9ORF91"/>
    <property type="match status" value="1"/>
</dbReference>
<feature type="region of interest" description="Disordered" evidence="1">
    <location>
        <begin position="251"/>
        <end position="286"/>
    </location>
</feature>
<proteinExistence type="predicted"/>
<keyword evidence="2" id="KW-0812">Transmembrane</keyword>
<dbReference type="PANTHER" id="PTHR31193:SF1">
    <property type="entry name" value="TRANSMEMBRANE PROTEIN 268"/>
    <property type="match status" value="1"/>
</dbReference>
<evidence type="ECO:0000256" key="1">
    <source>
        <dbReference type="SAM" id="MobiDB-lite"/>
    </source>
</evidence>
<reference evidence="3" key="2">
    <citation type="submission" date="2025-09" db="UniProtKB">
        <authorList>
            <consortium name="Ensembl"/>
        </authorList>
    </citation>
    <scope>IDENTIFICATION</scope>
</reference>
<evidence type="ECO:0000256" key="2">
    <source>
        <dbReference type="SAM" id="Phobius"/>
    </source>
</evidence>